<reference evidence="28" key="1">
    <citation type="journal article" date="2023" name="G3 (Bethesda)">
        <title>Whole genome assembly and annotation of the endangered Caribbean coral Acropora cervicornis.</title>
        <authorList>
            <person name="Selwyn J.D."/>
            <person name="Vollmer S.V."/>
        </authorList>
    </citation>
    <scope>NUCLEOTIDE SEQUENCE</scope>
    <source>
        <strain evidence="28">K2</strain>
    </source>
</reference>
<dbReference type="GO" id="GO:0042383">
    <property type="term" value="C:sarcolemma"/>
    <property type="evidence" value="ECO:0007669"/>
    <property type="project" value="UniProtKB-SubCell"/>
</dbReference>
<feature type="region of interest" description="Disordered" evidence="25">
    <location>
        <begin position="1091"/>
        <end position="1111"/>
    </location>
</feature>
<evidence type="ECO:0000256" key="3">
    <source>
        <dbReference type="ARBA" id="ARBA00004245"/>
    </source>
</evidence>
<feature type="transmembrane region" description="Helical" evidence="26">
    <location>
        <begin position="112"/>
        <end position="130"/>
    </location>
</feature>
<dbReference type="GO" id="GO:0005576">
    <property type="term" value="C:extracellular region"/>
    <property type="evidence" value="ECO:0007669"/>
    <property type="project" value="UniProtKB-SubCell"/>
</dbReference>
<evidence type="ECO:0000256" key="6">
    <source>
        <dbReference type="ARBA" id="ARBA00022475"/>
    </source>
</evidence>
<feature type="compositionally biased region" description="Low complexity" evidence="25">
    <location>
        <begin position="1100"/>
        <end position="1109"/>
    </location>
</feature>
<feature type="compositionally biased region" description="Low complexity" evidence="25">
    <location>
        <begin position="1649"/>
        <end position="1664"/>
    </location>
</feature>
<feature type="region of interest" description="Disordered" evidence="25">
    <location>
        <begin position="1141"/>
        <end position="1171"/>
    </location>
</feature>
<keyword evidence="12 26" id="KW-1133">Transmembrane helix</keyword>
<evidence type="ECO:0000256" key="8">
    <source>
        <dbReference type="ARBA" id="ARBA00022525"/>
    </source>
</evidence>
<evidence type="ECO:0000259" key="27">
    <source>
        <dbReference type="PROSITE" id="PS51699"/>
    </source>
</evidence>
<keyword evidence="18" id="KW-0628">Postsynaptic cell membrane</keyword>
<dbReference type="SMART" id="SM00736">
    <property type="entry name" value="CADG"/>
    <property type="match status" value="2"/>
</dbReference>
<comment type="subcellular location">
    <subcellularLocation>
        <location evidence="1">Cell membrane</location>
        <location evidence="1">Sarcolemma</location>
    </subcellularLocation>
    <subcellularLocation>
        <location evidence="4">Cell membrane</location>
        <topology evidence="4">Single-pass type I membrane protein</topology>
    </subcellularLocation>
    <subcellularLocation>
        <location evidence="3">Cytoplasm</location>
        <location evidence="3">Cytoskeleton</location>
    </subcellularLocation>
    <subcellularLocation>
        <location evidence="5">Nucleus</location>
        <location evidence="5">Nucleoplasm</location>
    </subcellularLocation>
    <subcellularLocation>
        <location evidence="24">Postsynaptic cell membrane</location>
    </subcellularLocation>
    <subcellularLocation>
        <location evidence="2">Secreted</location>
        <location evidence="2">Extracellular space</location>
    </subcellularLocation>
</comment>
<dbReference type="InterPro" id="IPR006644">
    <property type="entry name" value="Cadg"/>
</dbReference>
<feature type="region of interest" description="Disordered" evidence="25">
    <location>
        <begin position="1635"/>
        <end position="1665"/>
    </location>
</feature>
<dbReference type="PANTHER" id="PTHR21559:SF21">
    <property type="entry name" value="DYSTROGLYCAN 1"/>
    <property type="match status" value="1"/>
</dbReference>
<feature type="domain" description="Peptidase S72" evidence="27">
    <location>
        <begin position="1842"/>
        <end position="1949"/>
    </location>
</feature>
<dbReference type="GO" id="GO:0002009">
    <property type="term" value="P:morphogenesis of an epithelium"/>
    <property type="evidence" value="ECO:0007669"/>
    <property type="project" value="TreeGrafter"/>
</dbReference>
<feature type="region of interest" description="Disordered" evidence="25">
    <location>
        <begin position="2037"/>
        <end position="2105"/>
    </location>
</feature>
<evidence type="ECO:0000256" key="12">
    <source>
        <dbReference type="ARBA" id="ARBA00022989"/>
    </source>
</evidence>
<dbReference type="GO" id="GO:0045211">
    <property type="term" value="C:postsynaptic membrane"/>
    <property type="evidence" value="ECO:0007669"/>
    <property type="project" value="UniProtKB-SubCell"/>
</dbReference>
<dbReference type="InterPro" id="IPR027468">
    <property type="entry name" value="Alpha-dystroglycan_domain_2"/>
</dbReference>
<evidence type="ECO:0000256" key="1">
    <source>
        <dbReference type="ARBA" id="ARBA00004135"/>
    </source>
</evidence>
<comment type="function">
    <text evidence="19">The dystroglycan complex is involved in a number of processes including laminin and basement membrane assembly, sarcolemmal stability, cell survival, peripheral nerve myelination, nodal structure, cell migration, and epithelial polarization.</text>
</comment>
<evidence type="ECO:0000256" key="20">
    <source>
        <dbReference type="ARBA" id="ARBA00024991"/>
    </source>
</evidence>
<feature type="compositionally biased region" description="Pro residues" evidence="25">
    <location>
        <begin position="2093"/>
        <end position="2105"/>
    </location>
</feature>
<accession>A0AAD9QV52</accession>
<evidence type="ECO:0000256" key="23">
    <source>
        <dbReference type="ARBA" id="ARBA00031034"/>
    </source>
</evidence>
<dbReference type="GO" id="GO:0007411">
    <property type="term" value="P:axon guidance"/>
    <property type="evidence" value="ECO:0007669"/>
    <property type="project" value="TreeGrafter"/>
</dbReference>
<dbReference type="InterPro" id="IPR041631">
    <property type="entry name" value="Alpha_DG1_N2"/>
</dbReference>
<dbReference type="GO" id="GO:0043236">
    <property type="term" value="F:laminin binding"/>
    <property type="evidence" value="ECO:0007669"/>
    <property type="project" value="TreeGrafter"/>
</dbReference>
<dbReference type="InterPro" id="IPR030398">
    <property type="entry name" value="SEA_DG_dom"/>
</dbReference>
<dbReference type="SUPFAM" id="SSF49313">
    <property type="entry name" value="Cadherin-like"/>
    <property type="match status" value="2"/>
</dbReference>
<dbReference type="EMBL" id="JARQWQ010000013">
    <property type="protein sequence ID" value="KAK2568108.1"/>
    <property type="molecule type" value="Genomic_DNA"/>
</dbReference>
<evidence type="ECO:0000256" key="7">
    <source>
        <dbReference type="ARBA" id="ARBA00022490"/>
    </source>
</evidence>
<feature type="transmembrane region" description="Helical" evidence="26">
    <location>
        <begin position="1975"/>
        <end position="1999"/>
    </location>
</feature>
<keyword evidence="17" id="KW-0539">Nucleus</keyword>
<evidence type="ECO:0000256" key="19">
    <source>
        <dbReference type="ARBA" id="ARBA00023567"/>
    </source>
</evidence>
<feature type="compositionally biased region" description="Low complexity" evidence="25">
    <location>
        <begin position="1709"/>
        <end position="1724"/>
    </location>
</feature>
<sequence>MTKGDFIEDWSSCVKCGRNKGIYGSNYILIHQGCEQCRQTSYTLGNPCVLSTKNFKCRPWRRKSLSESVSKGPCPDSLLSTTFLLLFVCTNIVQGVSYFLQKASSFKRDTNILWQFLLVGLLGGFMFPLVSCQEGLPNAVVYTGSVFTYNIPEDVFGCEVDSIVVSESVDRYLSHWLAYNSDKKQLYGVPSEKEKGTYNLLVVALTKDGKVGSHVCGSRSFSVKVLPANDELPASIHFGLGTSNKDDSNALRSPCIPGMQVVQGTAILNANMESLNGHERMTLILKMSDHLGVSLSRVSFFAGHASHPIIDKLDSPAVMAAGAGDGRFAKGSKSLLTWHIGCGAIKLDDLALSKLEADAQDGTISSLLGFPVFGWHVMSGTQRNQARHRVRRQAIRVPVTGTPTSYTAPPSRLSNVSTSVIVSPTVKITSVFRGNSTIQLSAPGASSLVQNRTVIATSSAVNISRTMSLGMQSSGQILSSSAVSMSRSSSSAVSMSRSSESLQLQPSGNSTLHLASSSFLHSSLNSSFMTRTATVNVSSSVISSLLLPTTDMTNISSSIVVTPNHTMASVSQAAPISSVDRTFITLFTSPTSYSSWISSRSTAQVNNSVFPRMSSFAVSLVSPSSVLSSAFRNLTTLFASSEIKLSTMQLNVSKAMLPTSSALPTSSPAPGLSSSFTSHNISSALTTALLYQTSSINIVSSLASLSPISSSLFESTVVKNLSSGIEAMNRTSILDKTATTLMQPTTNIVPIVTSIIVPTMPTLVTKTSYFATWPFKSSTVILSSPLFHSSSPALLWSSSVITSMSTVSKNFTSTAPLQPNVPSTEVLRSSLTASPVVTSLKLTSMVTSKSASGVLGNSTLKIIRSSPTLKTTSALSPMRTTAGETFLVTSASSRTPITSLTLEVDKSTTFTLPLASVSPVLRSSLADVSSTVSSRTWGSLSIAVMQSENESIESIATRKRLTTFSTQIGKSAASLPSSNTLFPGSSTSTSAFPSSKAFFVSSTILLQNSSTAVTLVKSTLSPGSLVVLSSTVVPSFTTSSLAQQSQNATAKSRTVFSITSFKITTTNLQTRRTVSSRSSLSRSSSLGINASASVTRASRTGTPTTETVTPSSLHTQFESIFSSFTGLATSVVVSTSVFSRSTASPVNSGSNYVSSRVPSSAQSSATFPPVNRTSRSIRKTIGFSSLASRNTTQATPSRTVLKSSSSFELTGSRVTTITQSSLSLKQSTIYMSSKTVTPSVTIESSAILGRPSFVQRSLSSKVTQSQSSVLTSTWSSGVTQGRSFAMEKSASRKSHTLGTIGSETVSRPSAHKNSVTFTTISTGFSSLVSRNTTQVTPSRTVLKTTSSFALAGSRMTTITQSSLSLKRSTIFMASKTVTPSLTIESSAMPGRPSFVQRSLSSKVTQTHSSVFTGLTTTLSFGVTQVSSSAMQKSASRKSRTLGTISSETQSSLSAQVSRIEATQATSTHENSITFTTISTETSSVMSSIPSVTSSQQTTVEYFLSRPSQTSSAIVVRSSNTQASSPSEVLVVISRVRASGTPSVTSSIVVNVASSFQSVVTPPSFLPSSDTSRLFFTTSVKSRISSVRSRLISGTQSSHLLSSETVSSSNLAPSSDKASSRQVSISASFSTMATAKGIHSTRRIQIPETSVIRPSSPSERSSKLSAKPSLEIRISTRFESAASFVSNTPRDSSTVVRLSNSTQIIMPTGSAMTQSVTSSSSIVRPTTERPNSPPKVYNEMGRVSAPAGKALYLRIPDDTFYDSEDRATTRNLSLSVGFASGDSIPSDFWLQFDNKTQTIYGLPLDAHVRSGVSGESLVLRARDSQGDEALDAFEVLVVPSEKPVVQELTLRISNNFRIFISNVSQRLLLLEKMAAFYGDSDSSQIRVLSFTAGSVIMEWTNDSLPTDTCDEEKIQFVENRILEDGEVREEFKEALRDFLVENATQIRMGVCKGTGPGDETTIAPAQQSRIEESNLWYKHVLIGLLFVLIILVLVSILVWYRRRRRPKPYNEKRTFKKRKPIILGQEIELEPIAGKALVLPDDDPSQPPSYLSETSLAKPVSSDDDDEEDYGKSPSIRYQPPPPFHAALTEDPRSSPPPAYMMPPMY</sequence>
<evidence type="ECO:0000256" key="26">
    <source>
        <dbReference type="SAM" id="Phobius"/>
    </source>
</evidence>
<dbReference type="SUPFAM" id="SSF111006">
    <property type="entry name" value="Dystroglycan, domain 2"/>
    <property type="match status" value="1"/>
</dbReference>
<dbReference type="GO" id="GO:0005509">
    <property type="term" value="F:calcium ion binding"/>
    <property type="evidence" value="ECO:0007669"/>
    <property type="project" value="InterPro"/>
</dbReference>
<evidence type="ECO:0000256" key="2">
    <source>
        <dbReference type="ARBA" id="ARBA00004239"/>
    </source>
</evidence>
<dbReference type="GO" id="GO:0005654">
    <property type="term" value="C:nucleoplasm"/>
    <property type="evidence" value="ECO:0007669"/>
    <property type="project" value="UniProtKB-SubCell"/>
</dbReference>
<keyword evidence="29" id="KW-1185">Reference proteome</keyword>
<feature type="region of interest" description="Disordered" evidence="25">
    <location>
        <begin position="1287"/>
        <end position="1308"/>
    </location>
</feature>
<evidence type="ECO:0000256" key="15">
    <source>
        <dbReference type="ARBA" id="ARBA00023180"/>
    </source>
</evidence>
<evidence type="ECO:0000313" key="29">
    <source>
        <dbReference type="Proteomes" id="UP001249851"/>
    </source>
</evidence>
<evidence type="ECO:0000256" key="25">
    <source>
        <dbReference type="SAM" id="MobiDB-lite"/>
    </source>
</evidence>
<evidence type="ECO:0000256" key="16">
    <source>
        <dbReference type="ARBA" id="ARBA00023212"/>
    </source>
</evidence>
<dbReference type="Proteomes" id="UP001249851">
    <property type="component" value="Unassembled WGS sequence"/>
</dbReference>
<gene>
    <name evidence="28" type="ORF">P5673_008042</name>
</gene>
<organism evidence="28 29">
    <name type="scientific">Acropora cervicornis</name>
    <name type="common">Staghorn coral</name>
    <dbReference type="NCBI Taxonomy" id="6130"/>
    <lineage>
        <taxon>Eukaryota</taxon>
        <taxon>Metazoa</taxon>
        <taxon>Cnidaria</taxon>
        <taxon>Anthozoa</taxon>
        <taxon>Hexacorallia</taxon>
        <taxon>Scleractinia</taxon>
        <taxon>Astrocoeniina</taxon>
        <taxon>Acroporidae</taxon>
        <taxon>Acropora</taxon>
    </lineage>
</organism>
<evidence type="ECO:0000256" key="21">
    <source>
        <dbReference type="ARBA" id="ARBA00026224"/>
    </source>
</evidence>
<keyword evidence="10 26" id="KW-0812">Transmembrane</keyword>
<evidence type="ECO:0000256" key="14">
    <source>
        <dbReference type="ARBA" id="ARBA00023157"/>
    </source>
</evidence>
<evidence type="ECO:0000256" key="4">
    <source>
        <dbReference type="ARBA" id="ARBA00004251"/>
    </source>
</evidence>
<evidence type="ECO:0000256" key="18">
    <source>
        <dbReference type="ARBA" id="ARBA00023257"/>
    </source>
</evidence>
<protein>
    <recommendedName>
        <fullName evidence="21">Dystroglycan 1</fullName>
    </recommendedName>
    <alternativeName>
        <fullName evidence="23">Dystroglycan</fullName>
    </alternativeName>
    <alternativeName>
        <fullName evidence="22">Dystrophin-associated glycoprotein 1</fullName>
    </alternativeName>
</protein>
<feature type="transmembrane region" description="Helical" evidence="26">
    <location>
        <begin position="78"/>
        <end position="100"/>
    </location>
</feature>
<evidence type="ECO:0000256" key="22">
    <source>
        <dbReference type="ARBA" id="ARBA00030092"/>
    </source>
</evidence>
<dbReference type="GO" id="GO:0021675">
    <property type="term" value="P:nerve development"/>
    <property type="evidence" value="ECO:0007669"/>
    <property type="project" value="TreeGrafter"/>
</dbReference>
<keyword evidence="16" id="KW-0206">Cytoskeleton</keyword>
<proteinExistence type="predicted"/>
<dbReference type="GO" id="GO:0005856">
    <property type="term" value="C:cytoskeleton"/>
    <property type="evidence" value="ECO:0007669"/>
    <property type="project" value="UniProtKB-SubCell"/>
</dbReference>
<feature type="compositionally biased region" description="Polar residues" evidence="25">
    <location>
        <begin position="1296"/>
        <end position="1308"/>
    </location>
</feature>
<feature type="compositionally biased region" description="Low complexity" evidence="25">
    <location>
        <begin position="1153"/>
        <end position="1165"/>
    </location>
</feature>
<keyword evidence="26" id="KW-0472">Membrane</keyword>
<evidence type="ECO:0000256" key="5">
    <source>
        <dbReference type="ARBA" id="ARBA00004642"/>
    </source>
</evidence>
<evidence type="ECO:0000256" key="24">
    <source>
        <dbReference type="ARBA" id="ARBA00034100"/>
    </source>
</evidence>
<feature type="region of interest" description="Disordered" evidence="25">
    <location>
        <begin position="1708"/>
        <end position="1736"/>
    </location>
</feature>
<dbReference type="Pfam" id="PF18424">
    <property type="entry name" value="a_DG1_N2"/>
    <property type="match status" value="1"/>
</dbReference>
<keyword evidence="13" id="KW-0770">Synapse</keyword>
<dbReference type="InterPro" id="IPR015919">
    <property type="entry name" value="Cadherin-like_sf"/>
</dbReference>
<dbReference type="Gene3D" id="3.30.70.1040">
    <property type="entry name" value="Dystroglycan, domain 2"/>
    <property type="match status" value="1"/>
</dbReference>
<dbReference type="GO" id="GO:0016011">
    <property type="term" value="C:dystroglycan complex"/>
    <property type="evidence" value="ECO:0007669"/>
    <property type="project" value="TreeGrafter"/>
</dbReference>
<evidence type="ECO:0000256" key="17">
    <source>
        <dbReference type="ARBA" id="ARBA00023242"/>
    </source>
</evidence>
<evidence type="ECO:0000256" key="13">
    <source>
        <dbReference type="ARBA" id="ARBA00023018"/>
    </source>
</evidence>
<dbReference type="PROSITE" id="PS51699">
    <property type="entry name" value="SEA_DG"/>
    <property type="match status" value="1"/>
</dbReference>
<evidence type="ECO:0000256" key="9">
    <source>
        <dbReference type="ARBA" id="ARBA00022553"/>
    </source>
</evidence>
<evidence type="ECO:0000256" key="10">
    <source>
        <dbReference type="ARBA" id="ARBA00022692"/>
    </source>
</evidence>
<dbReference type="Gene3D" id="2.60.40.10">
    <property type="entry name" value="Immunoglobulins"/>
    <property type="match status" value="2"/>
</dbReference>
<name>A0AAD9QV52_ACRCE</name>
<keyword evidence="15" id="KW-0325">Glycoprotein</keyword>
<evidence type="ECO:0000256" key="11">
    <source>
        <dbReference type="ARBA" id="ARBA00022729"/>
    </source>
</evidence>
<keyword evidence="14" id="KW-1015">Disulfide bond</keyword>
<reference evidence="28" key="2">
    <citation type="journal article" date="2023" name="Science">
        <title>Genomic signatures of disease resistance in endangered staghorn corals.</title>
        <authorList>
            <person name="Vollmer S.V."/>
            <person name="Selwyn J.D."/>
            <person name="Despard B.A."/>
            <person name="Roesel C.L."/>
        </authorList>
    </citation>
    <scope>NUCLEOTIDE SEQUENCE</scope>
    <source>
        <strain evidence="28">K2</strain>
    </source>
</reference>
<keyword evidence="9" id="KW-0597">Phosphoprotein</keyword>
<evidence type="ECO:0000313" key="28">
    <source>
        <dbReference type="EMBL" id="KAK2568108.1"/>
    </source>
</evidence>
<keyword evidence="7" id="KW-0963">Cytoplasm</keyword>
<keyword evidence="6" id="KW-1003">Cell membrane</keyword>
<comment type="caution">
    <text evidence="28">The sequence shown here is derived from an EMBL/GenBank/DDBJ whole genome shotgun (WGS) entry which is preliminary data.</text>
</comment>
<dbReference type="Pfam" id="PF05454">
    <property type="entry name" value="DAG1"/>
    <property type="match status" value="1"/>
</dbReference>
<comment type="function">
    <text evidence="20">Transmembrane protein that plays important roles in connecting the extracellular matrix to the cytoskeleton. Acts as a cell adhesion receptor in both muscle and non-muscle tissues. Receptor for both DMD and UTRN and, through these interactions, scaffolds axin to the cytoskeleton. Also functions in cell adhesion-mediated signaling and implicated in cell polarity.</text>
</comment>
<keyword evidence="8" id="KW-0964">Secreted</keyword>
<dbReference type="InterPro" id="IPR013783">
    <property type="entry name" value="Ig-like_fold"/>
</dbReference>
<dbReference type="PANTHER" id="PTHR21559">
    <property type="entry name" value="DYSTROGLYCAN-RELATED"/>
    <property type="match status" value="1"/>
</dbReference>
<dbReference type="InterPro" id="IPR008465">
    <property type="entry name" value="DAG1_C"/>
</dbReference>
<keyword evidence="11" id="KW-0732">Signal</keyword>